<keyword evidence="4 6" id="KW-0472">Membrane</keyword>
<keyword evidence="2 6" id="KW-0812">Transmembrane</keyword>
<keyword evidence="3 6" id="KW-1133">Transmembrane helix</keyword>
<evidence type="ECO:0000256" key="4">
    <source>
        <dbReference type="ARBA" id="ARBA00023136"/>
    </source>
</evidence>
<dbReference type="PANTHER" id="PTHR31395:SF23">
    <property type="entry name" value="GEO05642P1"/>
    <property type="match status" value="1"/>
</dbReference>
<proteinExistence type="predicted"/>
<dbReference type="InterPro" id="IPR026910">
    <property type="entry name" value="Shisa"/>
</dbReference>
<dbReference type="AlphaFoldDB" id="A0A3B4WUK9"/>
<sequence>MVSSVLSSLVCVLCVILLPAVWADYCSGYRGTDGLYHDPLQCGSQYCCGDLNKIYCCSEQENRLFQENKEGHFERLSSRPVISAIIGSIATIIIPILVCVILIICCVCPCCLLYKKCRKRRNGMQQTVITTTVVNPSQLPLTPFGYEPSHPGYQPVPALHGYGGPPIPTAPPPSYLESTYPGHSPVPYPQGQPMYPLPPPGQNYPPPSHLDELVQMPYNPSYRPNP</sequence>
<dbReference type="OrthoDB" id="9949323at2759"/>
<keyword evidence="7" id="KW-0732">Signal</keyword>
<dbReference type="RefSeq" id="XP_023282557.1">
    <property type="nucleotide sequence ID" value="XM_023426789.1"/>
</dbReference>
<feature type="domain" description="Shisa N-terminal" evidence="8">
    <location>
        <begin position="24"/>
        <end position="68"/>
    </location>
</feature>
<feature type="chain" id="PRO_5017243107" evidence="7">
    <location>
        <begin position="24"/>
        <end position="226"/>
    </location>
</feature>
<feature type="compositionally biased region" description="Pro residues" evidence="5">
    <location>
        <begin position="184"/>
        <end position="208"/>
    </location>
</feature>
<dbReference type="Pfam" id="PF13908">
    <property type="entry name" value="Shisa_N"/>
    <property type="match status" value="1"/>
</dbReference>
<evidence type="ECO:0000313" key="9">
    <source>
        <dbReference type="Ensembl" id="ENSSLDP00000004688.1"/>
    </source>
</evidence>
<dbReference type="Ensembl" id="ENSSLDT00000004841.1">
    <property type="protein sequence ID" value="ENSSLDP00000004688.1"/>
    <property type="gene ID" value="ENSSLDG00000003748.1"/>
</dbReference>
<evidence type="ECO:0000259" key="8">
    <source>
        <dbReference type="Pfam" id="PF13908"/>
    </source>
</evidence>
<name>A0A3B4WUK9_SERLL</name>
<dbReference type="GeneTree" id="ENSGT00940000166256"/>
<keyword evidence="10" id="KW-1185">Reference proteome</keyword>
<evidence type="ECO:0000313" key="10">
    <source>
        <dbReference type="Proteomes" id="UP000261360"/>
    </source>
</evidence>
<feature type="region of interest" description="Disordered" evidence="5">
    <location>
        <begin position="173"/>
        <end position="226"/>
    </location>
</feature>
<feature type="transmembrane region" description="Helical" evidence="6">
    <location>
        <begin position="81"/>
        <end position="114"/>
    </location>
</feature>
<evidence type="ECO:0000256" key="6">
    <source>
        <dbReference type="SAM" id="Phobius"/>
    </source>
</evidence>
<reference evidence="9" key="1">
    <citation type="submission" date="2025-08" db="UniProtKB">
        <authorList>
            <consortium name="Ensembl"/>
        </authorList>
    </citation>
    <scope>IDENTIFICATION</scope>
</reference>
<evidence type="ECO:0000256" key="1">
    <source>
        <dbReference type="ARBA" id="ARBA00004370"/>
    </source>
</evidence>
<evidence type="ECO:0000256" key="7">
    <source>
        <dbReference type="SAM" id="SignalP"/>
    </source>
</evidence>
<reference evidence="9" key="2">
    <citation type="submission" date="2025-09" db="UniProtKB">
        <authorList>
            <consortium name="Ensembl"/>
        </authorList>
    </citation>
    <scope>IDENTIFICATION</scope>
</reference>
<evidence type="ECO:0000256" key="5">
    <source>
        <dbReference type="SAM" id="MobiDB-lite"/>
    </source>
</evidence>
<feature type="signal peptide" evidence="7">
    <location>
        <begin position="1"/>
        <end position="23"/>
    </location>
</feature>
<dbReference type="InterPro" id="IPR053891">
    <property type="entry name" value="Shisa_N"/>
</dbReference>
<dbReference type="GeneID" id="111670179"/>
<dbReference type="Proteomes" id="UP000261360">
    <property type="component" value="Unplaced"/>
</dbReference>
<dbReference type="STRING" id="1841481.ENSSLDP00000004688"/>
<accession>A0A3B4WUK9</accession>
<organism evidence="9 10">
    <name type="scientific">Seriola lalandi dorsalis</name>
    <dbReference type="NCBI Taxonomy" id="1841481"/>
    <lineage>
        <taxon>Eukaryota</taxon>
        <taxon>Metazoa</taxon>
        <taxon>Chordata</taxon>
        <taxon>Craniata</taxon>
        <taxon>Vertebrata</taxon>
        <taxon>Euteleostomi</taxon>
        <taxon>Actinopterygii</taxon>
        <taxon>Neopterygii</taxon>
        <taxon>Teleostei</taxon>
        <taxon>Neoteleostei</taxon>
        <taxon>Acanthomorphata</taxon>
        <taxon>Carangaria</taxon>
        <taxon>Carangiformes</taxon>
        <taxon>Carangidae</taxon>
        <taxon>Seriola</taxon>
    </lineage>
</organism>
<dbReference type="PANTHER" id="PTHR31395">
    <property type="entry name" value="SHISA"/>
    <property type="match status" value="1"/>
</dbReference>
<dbReference type="KEGG" id="slal:111670179"/>
<dbReference type="GO" id="GO:0016020">
    <property type="term" value="C:membrane"/>
    <property type="evidence" value="ECO:0007669"/>
    <property type="project" value="UniProtKB-SubCell"/>
</dbReference>
<evidence type="ECO:0000256" key="2">
    <source>
        <dbReference type="ARBA" id="ARBA00022692"/>
    </source>
</evidence>
<protein>
    <submittedName>
        <fullName evidence="9">Protein shisa-5-like</fullName>
    </submittedName>
</protein>
<comment type="subcellular location">
    <subcellularLocation>
        <location evidence="1">Membrane</location>
    </subcellularLocation>
</comment>
<evidence type="ECO:0000256" key="3">
    <source>
        <dbReference type="ARBA" id="ARBA00022989"/>
    </source>
</evidence>